<gene>
    <name evidence="1" type="ORF">REISMN_03000</name>
</gene>
<sequence>MDIFQEIFAKMFSYFCFSMKIYDLKNSHIVGGKDTSGHYEYVNNTNTTGHLDKFQDNEIVFYENPNDPNSGLKEVGMEVFTRDRRYSK</sequence>
<protein>
    <submittedName>
        <fullName evidence="1">Uncharacterized protein</fullName>
    </submittedName>
</protein>
<comment type="caution">
    <text evidence="1">The sequence shown here is derived from an EMBL/GenBank/DDBJ whole genome shotgun (WGS) entry which is preliminary data.</text>
</comment>
<dbReference type="EMBL" id="JFKF01000051">
    <property type="protein sequence ID" value="KDO03187.1"/>
    <property type="molecule type" value="Genomic_DNA"/>
</dbReference>
<reference evidence="1 2" key="1">
    <citation type="submission" date="2014-02" db="EMBL/GenBank/DDBJ databases">
        <title>Draft genome sequence of Rickettsia buchneri sp. nov. ISO7T.</title>
        <authorList>
            <person name="Felsheim R.F."/>
            <person name="Kurtti T.J."/>
            <person name="Munderloh U.G."/>
        </authorList>
    </citation>
    <scope>NUCLEOTIDE SEQUENCE [LARGE SCALE GENOMIC DNA]</scope>
    <source>
        <strain evidence="1 2">ISO7</strain>
    </source>
</reference>
<dbReference type="RefSeq" id="WP_160142962.1">
    <property type="nucleotide sequence ID" value="NZ_CP113531.1"/>
</dbReference>
<keyword evidence="2" id="KW-1185">Reference proteome</keyword>
<evidence type="ECO:0000313" key="1">
    <source>
        <dbReference type="EMBL" id="KDO03187.1"/>
    </source>
</evidence>
<accession>A0A8E1C098</accession>
<name>A0A8E1C098_9RICK</name>
<proteinExistence type="predicted"/>
<dbReference type="AlphaFoldDB" id="A0A8E1C098"/>
<dbReference type="Proteomes" id="UP000027161">
    <property type="component" value="Unassembled WGS sequence"/>
</dbReference>
<evidence type="ECO:0000313" key="2">
    <source>
        <dbReference type="Proteomes" id="UP000027161"/>
    </source>
</evidence>
<organism evidence="1 2">
    <name type="scientific">Rickettsia tamurae subsp. buchneri</name>
    <dbReference type="NCBI Taxonomy" id="1462938"/>
    <lineage>
        <taxon>Bacteria</taxon>
        <taxon>Pseudomonadati</taxon>
        <taxon>Pseudomonadota</taxon>
        <taxon>Alphaproteobacteria</taxon>
        <taxon>Rickettsiales</taxon>
        <taxon>Rickettsiaceae</taxon>
        <taxon>Rickettsieae</taxon>
        <taxon>Rickettsia</taxon>
        <taxon>spotted fever group</taxon>
    </lineage>
</organism>